<dbReference type="Proteomes" id="UP000635606">
    <property type="component" value="Unassembled WGS sequence"/>
</dbReference>
<name>A0A8J3ZRQ5_9ACTN</name>
<proteinExistence type="predicted"/>
<reference evidence="2" key="1">
    <citation type="submission" date="2021-01" db="EMBL/GenBank/DDBJ databases">
        <title>Whole genome shotgun sequence of Virgisporangium ochraceum NBRC 16418.</title>
        <authorList>
            <person name="Komaki H."/>
            <person name="Tamura T."/>
        </authorList>
    </citation>
    <scope>NUCLEOTIDE SEQUENCE</scope>
    <source>
        <strain evidence="2">NBRC 16418</strain>
    </source>
</reference>
<keyword evidence="3" id="KW-1185">Reference proteome</keyword>
<dbReference type="AlphaFoldDB" id="A0A8J3ZRQ5"/>
<dbReference type="RefSeq" id="WP_203926283.1">
    <property type="nucleotide sequence ID" value="NZ_BOPH01000017.1"/>
</dbReference>
<evidence type="ECO:0000256" key="1">
    <source>
        <dbReference type="SAM" id="MobiDB-lite"/>
    </source>
</evidence>
<accession>A0A8J3ZRQ5</accession>
<dbReference type="EMBL" id="BOPH01000017">
    <property type="protein sequence ID" value="GIJ66305.1"/>
    <property type="molecule type" value="Genomic_DNA"/>
</dbReference>
<feature type="compositionally biased region" description="Basic and acidic residues" evidence="1">
    <location>
        <begin position="26"/>
        <end position="44"/>
    </location>
</feature>
<evidence type="ECO:0000313" key="3">
    <source>
        <dbReference type="Proteomes" id="UP000635606"/>
    </source>
</evidence>
<feature type="region of interest" description="Disordered" evidence="1">
    <location>
        <begin position="23"/>
        <end position="44"/>
    </location>
</feature>
<gene>
    <name evidence="2" type="ORF">Voc01_012220</name>
</gene>
<protein>
    <submittedName>
        <fullName evidence="2">Uncharacterized protein</fullName>
    </submittedName>
</protein>
<sequence>MSQATPDQTQPTSNAERLRLAMGWERLPEMSPEEREKFDADQRRFDEEIRRFYADPAA</sequence>
<evidence type="ECO:0000313" key="2">
    <source>
        <dbReference type="EMBL" id="GIJ66305.1"/>
    </source>
</evidence>
<organism evidence="2 3">
    <name type="scientific">Virgisporangium ochraceum</name>
    <dbReference type="NCBI Taxonomy" id="65505"/>
    <lineage>
        <taxon>Bacteria</taxon>
        <taxon>Bacillati</taxon>
        <taxon>Actinomycetota</taxon>
        <taxon>Actinomycetes</taxon>
        <taxon>Micromonosporales</taxon>
        <taxon>Micromonosporaceae</taxon>
        <taxon>Virgisporangium</taxon>
    </lineage>
</organism>
<comment type="caution">
    <text evidence="2">The sequence shown here is derived from an EMBL/GenBank/DDBJ whole genome shotgun (WGS) entry which is preliminary data.</text>
</comment>